<name>V8QZL0_9BURK</name>
<protein>
    <submittedName>
        <fullName evidence="6">LysR family transcriptional regulator</fullName>
    </submittedName>
</protein>
<keyword evidence="7" id="KW-1185">Reference proteome</keyword>
<dbReference type="EMBL" id="AYXT01000001">
    <property type="protein sequence ID" value="ETF04454.1"/>
    <property type="molecule type" value="Genomic_DNA"/>
</dbReference>
<reference evidence="6 7" key="1">
    <citation type="journal article" date="2014" name="Genome Announc.">
        <title>Draft Genome Sequence of Advenella kashmirensis Strain W13003, a Polycyclic Aromatic Hydrocarbon-Degrading Bacterium.</title>
        <authorList>
            <person name="Wang X."/>
            <person name="Jin D."/>
            <person name="Zhou L."/>
            <person name="Wu L."/>
            <person name="An W."/>
            <person name="Zhao L."/>
        </authorList>
    </citation>
    <scope>NUCLEOTIDE SEQUENCE [LARGE SCALE GENOMIC DNA]</scope>
    <source>
        <strain evidence="6 7">W13003</strain>
    </source>
</reference>
<dbReference type="GO" id="GO:0032993">
    <property type="term" value="C:protein-DNA complex"/>
    <property type="evidence" value="ECO:0007669"/>
    <property type="project" value="TreeGrafter"/>
</dbReference>
<dbReference type="STRING" id="1424334.W822_04715"/>
<dbReference type="PRINTS" id="PR00039">
    <property type="entry name" value="HTHLYSR"/>
</dbReference>
<dbReference type="PANTHER" id="PTHR30346">
    <property type="entry name" value="TRANSCRIPTIONAL DUAL REGULATOR HCAR-RELATED"/>
    <property type="match status" value="1"/>
</dbReference>
<keyword evidence="4" id="KW-0804">Transcription</keyword>
<dbReference type="PANTHER" id="PTHR30346:SF0">
    <property type="entry name" value="HCA OPERON TRANSCRIPTIONAL ACTIVATOR HCAR"/>
    <property type="match status" value="1"/>
</dbReference>
<dbReference type="AlphaFoldDB" id="V8QZL0"/>
<dbReference type="HOGENOM" id="CLU_039613_6_4_4"/>
<evidence type="ECO:0000259" key="5">
    <source>
        <dbReference type="PROSITE" id="PS50931"/>
    </source>
</evidence>
<comment type="similarity">
    <text evidence="1">Belongs to the LysR transcriptional regulatory family.</text>
</comment>
<keyword evidence="3" id="KW-0238">DNA-binding</keyword>
<evidence type="ECO:0000256" key="2">
    <source>
        <dbReference type="ARBA" id="ARBA00023015"/>
    </source>
</evidence>
<accession>V8QZL0</accession>
<dbReference type="InterPro" id="IPR000847">
    <property type="entry name" value="LysR_HTH_N"/>
</dbReference>
<proteinExistence type="inferred from homology"/>
<dbReference type="FunFam" id="1.10.10.10:FF:000001">
    <property type="entry name" value="LysR family transcriptional regulator"/>
    <property type="match status" value="1"/>
</dbReference>
<evidence type="ECO:0000313" key="7">
    <source>
        <dbReference type="Proteomes" id="UP000018733"/>
    </source>
</evidence>
<keyword evidence="2" id="KW-0805">Transcription regulation</keyword>
<evidence type="ECO:0000256" key="3">
    <source>
        <dbReference type="ARBA" id="ARBA00023125"/>
    </source>
</evidence>
<organism evidence="6 7">
    <name type="scientific">Advenella kashmirensis W13003</name>
    <dbReference type="NCBI Taxonomy" id="1424334"/>
    <lineage>
        <taxon>Bacteria</taxon>
        <taxon>Pseudomonadati</taxon>
        <taxon>Pseudomonadota</taxon>
        <taxon>Betaproteobacteria</taxon>
        <taxon>Burkholderiales</taxon>
        <taxon>Alcaligenaceae</taxon>
    </lineage>
</organism>
<sequence>MELRHLRFFIALAEELNFGRAALRCNVTQPPFSVAIRQLESHLNVILVERNSRNVMLTPAGEALYGRMQRLMGQVGDAYELARCVSEGKRGKLRVGFHASMLYQGLSEMVQAMEQDEPLVEIELLEMATQDQVQSLLAGRIDVGFGHSTIVPASLSSVTILQEPLVVCVPPAHPALRAHDFLLDMLKDEGFICFWREASPIYFDRIVSLCVQAGFNPRIRHQVRQWTTVVAMVGKGMGVAIVPQCIAQSGLASAMIPLESEACTELQCMWVNGAEQPMVQNLLGYAKRHLRASSRVKQK</sequence>
<dbReference type="Pfam" id="PF00126">
    <property type="entry name" value="HTH_1"/>
    <property type="match status" value="1"/>
</dbReference>
<evidence type="ECO:0000313" key="6">
    <source>
        <dbReference type="EMBL" id="ETF04454.1"/>
    </source>
</evidence>
<dbReference type="PATRIC" id="fig|1424334.3.peg.955"/>
<evidence type="ECO:0000256" key="1">
    <source>
        <dbReference type="ARBA" id="ARBA00009437"/>
    </source>
</evidence>
<dbReference type="PROSITE" id="PS50931">
    <property type="entry name" value="HTH_LYSR"/>
    <property type="match status" value="1"/>
</dbReference>
<dbReference type="SUPFAM" id="SSF46785">
    <property type="entry name" value="Winged helix' DNA-binding domain"/>
    <property type="match status" value="1"/>
</dbReference>
<dbReference type="Gene3D" id="1.10.10.10">
    <property type="entry name" value="Winged helix-like DNA-binding domain superfamily/Winged helix DNA-binding domain"/>
    <property type="match status" value="1"/>
</dbReference>
<feature type="domain" description="HTH lysR-type" evidence="5">
    <location>
        <begin position="1"/>
        <end position="58"/>
    </location>
</feature>
<dbReference type="eggNOG" id="COG0583">
    <property type="taxonomic scope" value="Bacteria"/>
</dbReference>
<evidence type="ECO:0000256" key="4">
    <source>
        <dbReference type="ARBA" id="ARBA00023163"/>
    </source>
</evidence>
<dbReference type="InterPro" id="IPR036388">
    <property type="entry name" value="WH-like_DNA-bd_sf"/>
</dbReference>
<comment type="caution">
    <text evidence="6">The sequence shown here is derived from an EMBL/GenBank/DDBJ whole genome shotgun (WGS) entry which is preliminary data.</text>
</comment>
<dbReference type="InterPro" id="IPR005119">
    <property type="entry name" value="LysR_subst-bd"/>
</dbReference>
<dbReference type="Gene3D" id="3.40.190.10">
    <property type="entry name" value="Periplasmic binding protein-like II"/>
    <property type="match status" value="2"/>
</dbReference>
<dbReference type="Proteomes" id="UP000018733">
    <property type="component" value="Unassembled WGS sequence"/>
</dbReference>
<dbReference type="SUPFAM" id="SSF53850">
    <property type="entry name" value="Periplasmic binding protein-like II"/>
    <property type="match status" value="1"/>
</dbReference>
<dbReference type="GO" id="GO:0003677">
    <property type="term" value="F:DNA binding"/>
    <property type="evidence" value="ECO:0007669"/>
    <property type="project" value="UniProtKB-KW"/>
</dbReference>
<dbReference type="Pfam" id="PF03466">
    <property type="entry name" value="LysR_substrate"/>
    <property type="match status" value="1"/>
</dbReference>
<dbReference type="GO" id="GO:0003700">
    <property type="term" value="F:DNA-binding transcription factor activity"/>
    <property type="evidence" value="ECO:0007669"/>
    <property type="project" value="InterPro"/>
</dbReference>
<dbReference type="InterPro" id="IPR036390">
    <property type="entry name" value="WH_DNA-bd_sf"/>
</dbReference>
<gene>
    <name evidence="6" type="ORF">W822_04715</name>
</gene>